<evidence type="ECO:0000256" key="1">
    <source>
        <dbReference type="ARBA" id="ARBA00004586"/>
    </source>
</evidence>
<feature type="region of interest" description="Disordered" evidence="7">
    <location>
        <begin position="292"/>
        <end position="433"/>
    </location>
</feature>
<evidence type="ECO:0000256" key="6">
    <source>
        <dbReference type="ARBA" id="ARBA00023136"/>
    </source>
</evidence>
<feature type="compositionally biased region" description="Basic and acidic residues" evidence="7">
    <location>
        <begin position="325"/>
        <end position="359"/>
    </location>
</feature>
<dbReference type="PANTHER" id="PTHR21723:SF3">
    <property type="entry name" value="PROTEIN RIC-3"/>
    <property type="match status" value="1"/>
</dbReference>
<feature type="transmembrane region" description="Helical" evidence="8">
    <location>
        <begin position="56"/>
        <end position="83"/>
    </location>
</feature>
<dbReference type="GO" id="GO:0034394">
    <property type="term" value="P:protein localization to cell surface"/>
    <property type="evidence" value="ECO:0007669"/>
    <property type="project" value="TreeGrafter"/>
</dbReference>
<accession>A0A1W0WH00</accession>
<dbReference type="Proteomes" id="UP000192578">
    <property type="component" value="Unassembled WGS sequence"/>
</dbReference>
<reference evidence="11" key="1">
    <citation type="submission" date="2017-01" db="EMBL/GenBank/DDBJ databases">
        <title>Comparative genomics of anhydrobiosis in the tardigrade Hypsibius dujardini.</title>
        <authorList>
            <person name="Yoshida Y."/>
            <person name="Koutsovoulos G."/>
            <person name="Laetsch D."/>
            <person name="Stevens L."/>
            <person name="Kumar S."/>
            <person name="Horikawa D."/>
            <person name="Ishino K."/>
            <person name="Komine S."/>
            <person name="Tomita M."/>
            <person name="Blaxter M."/>
            <person name="Arakawa K."/>
        </authorList>
    </citation>
    <scope>NUCLEOTIDE SEQUENCE [LARGE SCALE GENOMIC DNA]</scope>
    <source>
        <strain evidence="11">Z151</strain>
    </source>
</reference>
<dbReference type="EMBL" id="MTYJ01000104">
    <property type="protein sequence ID" value="OQV14478.1"/>
    <property type="molecule type" value="Genomic_DNA"/>
</dbReference>
<feature type="domain" description="Resistance to inhibitors of cholinesterase protein 3 N-terminal" evidence="9">
    <location>
        <begin position="64"/>
        <end position="273"/>
    </location>
</feature>
<evidence type="ECO:0000256" key="4">
    <source>
        <dbReference type="ARBA" id="ARBA00022824"/>
    </source>
</evidence>
<keyword evidence="5 8" id="KW-1133">Transmembrane helix</keyword>
<dbReference type="GO" id="GO:0005789">
    <property type="term" value="C:endoplasmic reticulum membrane"/>
    <property type="evidence" value="ECO:0007669"/>
    <property type="project" value="UniProtKB-SubCell"/>
</dbReference>
<evidence type="ECO:0000313" key="10">
    <source>
        <dbReference type="EMBL" id="OQV14478.1"/>
    </source>
</evidence>
<keyword evidence="4" id="KW-0256">Endoplasmic reticulum</keyword>
<sequence>MEPRSRQQKPSRNLFGEGNNASNWRAETTDGRSAGENVPDELQEVSSSGFNTIKTFVIFAIIFGCFAAVYPRFIHPVVLYAYYGKPMQDKASEDTFLPPKFKHGAVHPGANARTPRSNMHDRPSHHPGSRFTGENGYVPESKGSLYVMLPLYTVGIIAFLLYTFYKVLSRQPVRCVLRPAENIRYCSTRQQFTDDADTDVAPIEAEVDRISALLARQQQTEEQDEDDEDDDRQVPKRHNIDNIGNGDAKITEFHLHALESKLKETEAQMNALIAQMAAVRGVEELVSRAEVSAGIDDHDDDDSEGLTDGEVEDGRCTSNGEDSETDVRPRPDERTVVRSVLDGRTDVRSVPDGRMDVRSVPDGQTDVRSVPNGRMDVRSAPDGRMDVRSVPDGRTEEREEGETGRPDMESEGSVVIGDGDETLLLEDEKQDPT</sequence>
<feature type="compositionally biased region" description="Acidic residues" evidence="7">
    <location>
        <begin position="297"/>
        <end position="311"/>
    </location>
</feature>
<keyword evidence="3 8" id="KW-0812">Transmembrane</keyword>
<feature type="compositionally biased region" description="Basic and acidic residues" evidence="7">
    <location>
        <begin position="375"/>
        <end position="408"/>
    </location>
</feature>
<keyword evidence="11" id="KW-1185">Reference proteome</keyword>
<dbReference type="GO" id="GO:0007271">
    <property type="term" value="P:synaptic transmission, cholinergic"/>
    <property type="evidence" value="ECO:0007669"/>
    <property type="project" value="TreeGrafter"/>
</dbReference>
<dbReference type="GO" id="GO:0043005">
    <property type="term" value="C:neuron projection"/>
    <property type="evidence" value="ECO:0007669"/>
    <property type="project" value="TreeGrafter"/>
</dbReference>
<dbReference type="GO" id="GO:0045202">
    <property type="term" value="C:synapse"/>
    <property type="evidence" value="ECO:0007669"/>
    <property type="project" value="GOC"/>
</dbReference>
<feature type="compositionally biased region" description="Acidic residues" evidence="7">
    <location>
        <begin position="221"/>
        <end position="231"/>
    </location>
</feature>
<dbReference type="PANTHER" id="PTHR21723">
    <property type="entry name" value="RESISTANCE TO INHIBITORS OF CHOLINESTERASE PROTEIN 3 RIC3"/>
    <property type="match status" value="1"/>
</dbReference>
<proteinExistence type="inferred from homology"/>
<evidence type="ECO:0000256" key="3">
    <source>
        <dbReference type="ARBA" id="ARBA00022692"/>
    </source>
</evidence>
<keyword evidence="6 8" id="KW-0472">Membrane</keyword>
<dbReference type="InterPro" id="IPR026160">
    <property type="entry name" value="Ric3"/>
</dbReference>
<dbReference type="GO" id="GO:0043025">
    <property type="term" value="C:neuronal cell body"/>
    <property type="evidence" value="ECO:0007669"/>
    <property type="project" value="TreeGrafter"/>
</dbReference>
<feature type="transmembrane region" description="Helical" evidence="8">
    <location>
        <begin position="145"/>
        <end position="165"/>
    </location>
</feature>
<gene>
    <name evidence="10" type="ORF">BV898_11320</name>
</gene>
<comment type="caution">
    <text evidence="10">The sequence shown here is derived from an EMBL/GenBank/DDBJ whole genome shotgun (WGS) entry which is preliminary data.</text>
</comment>
<dbReference type="OrthoDB" id="10070774at2759"/>
<feature type="region of interest" description="Disordered" evidence="7">
    <location>
        <begin position="107"/>
        <end position="134"/>
    </location>
</feature>
<evidence type="ECO:0000256" key="5">
    <source>
        <dbReference type="ARBA" id="ARBA00022989"/>
    </source>
</evidence>
<name>A0A1W0WH00_HYPEX</name>
<dbReference type="AlphaFoldDB" id="A0A1W0WH00"/>
<evidence type="ECO:0000313" key="11">
    <source>
        <dbReference type="Proteomes" id="UP000192578"/>
    </source>
</evidence>
<comment type="subcellular location">
    <subcellularLocation>
        <location evidence="1">Endoplasmic reticulum membrane</location>
    </subcellularLocation>
</comment>
<feature type="region of interest" description="Disordered" evidence="7">
    <location>
        <begin position="216"/>
        <end position="245"/>
    </location>
</feature>
<evidence type="ECO:0000256" key="8">
    <source>
        <dbReference type="SAM" id="Phobius"/>
    </source>
</evidence>
<evidence type="ECO:0000256" key="7">
    <source>
        <dbReference type="SAM" id="MobiDB-lite"/>
    </source>
</evidence>
<organism evidence="10 11">
    <name type="scientific">Hypsibius exemplaris</name>
    <name type="common">Freshwater tardigrade</name>
    <dbReference type="NCBI Taxonomy" id="2072580"/>
    <lineage>
        <taxon>Eukaryota</taxon>
        <taxon>Metazoa</taxon>
        <taxon>Ecdysozoa</taxon>
        <taxon>Tardigrada</taxon>
        <taxon>Eutardigrada</taxon>
        <taxon>Parachela</taxon>
        <taxon>Hypsibioidea</taxon>
        <taxon>Hypsibiidae</taxon>
        <taxon>Hypsibius</taxon>
    </lineage>
</organism>
<dbReference type="InterPro" id="IPR032763">
    <property type="entry name" value="RIC3_N"/>
</dbReference>
<comment type="similarity">
    <text evidence="2">Belongs to the ric-3 family.</text>
</comment>
<evidence type="ECO:0000259" key="9">
    <source>
        <dbReference type="Pfam" id="PF15361"/>
    </source>
</evidence>
<feature type="region of interest" description="Disordered" evidence="7">
    <location>
        <begin position="1"/>
        <end position="37"/>
    </location>
</feature>
<dbReference type="Pfam" id="PF15361">
    <property type="entry name" value="RIC3"/>
    <property type="match status" value="1"/>
</dbReference>
<protein>
    <recommendedName>
        <fullName evidence="9">Resistance to inhibitors of cholinesterase protein 3 N-terminal domain-containing protein</fullName>
    </recommendedName>
</protein>
<evidence type="ECO:0000256" key="2">
    <source>
        <dbReference type="ARBA" id="ARBA00008538"/>
    </source>
</evidence>